<organism evidence="2 3">
    <name type="scientific">Pseudobutyrivibrio xylanivorans DSM 14809</name>
    <dbReference type="NCBI Taxonomy" id="1123012"/>
    <lineage>
        <taxon>Bacteria</taxon>
        <taxon>Bacillati</taxon>
        <taxon>Bacillota</taxon>
        <taxon>Clostridia</taxon>
        <taxon>Lachnospirales</taxon>
        <taxon>Lachnospiraceae</taxon>
        <taxon>Pseudobutyrivibrio</taxon>
    </lineage>
</organism>
<accession>A0A1M6BL46</accession>
<keyword evidence="1" id="KW-0472">Membrane</keyword>
<keyword evidence="3" id="KW-1185">Reference proteome</keyword>
<keyword evidence="1" id="KW-1133">Transmembrane helix</keyword>
<dbReference type="RefSeq" id="WP_242939561.1">
    <property type="nucleotide sequence ID" value="NZ_FQYQ01000002.1"/>
</dbReference>
<name>A0A1M6BL46_PSEXY</name>
<feature type="transmembrane region" description="Helical" evidence="1">
    <location>
        <begin position="23"/>
        <end position="47"/>
    </location>
</feature>
<evidence type="ECO:0000313" key="3">
    <source>
        <dbReference type="Proteomes" id="UP000184185"/>
    </source>
</evidence>
<reference evidence="2 3" key="1">
    <citation type="submission" date="2016-11" db="EMBL/GenBank/DDBJ databases">
        <authorList>
            <person name="Jaros S."/>
            <person name="Januszkiewicz K."/>
            <person name="Wedrychowicz H."/>
        </authorList>
    </citation>
    <scope>NUCLEOTIDE SEQUENCE [LARGE SCALE GENOMIC DNA]</scope>
    <source>
        <strain evidence="2 3">DSM 14809</strain>
    </source>
</reference>
<evidence type="ECO:0000313" key="2">
    <source>
        <dbReference type="EMBL" id="SHI49387.1"/>
    </source>
</evidence>
<proteinExistence type="predicted"/>
<protein>
    <submittedName>
        <fullName evidence="2">Methyl-accepting chemotaxis protein</fullName>
    </submittedName>
</protein>
<evidence type="ECO:0000256" key="1">
    <source>
        <dbReference type="SAM" id="Phobius"/>
    </source>
</evidence>
<dbReference type="EMBL" id="FQYQ01000002">
    <property type="protein sequence ID" value="SHI49387.1"/>
    <property type="molecule type" value="Genomic_DNA"/>
</dbReference>
<dbReference type="Proteomes" id="UP000184185">
    <property type="component" value="Unassembled WGS sequence"/>
</dbReference>
<keyword evidence="1" id="KW-0812">Transmembrane</keyword>
<sequence length="160" mass="17852">MGMKENTTGFASGASPKAISKKLAMLFGVLLICSTLLAECLILGFGYRMMKNLIDSSLNNEVVADAGQINKALNSIFYYLNGIADSTEKLHFEDNAEIIDYLAQSVGRYDLIPTGAYIGTNTDEFLDPSGWVPGEDYVVTEKKWYQQGIGYDNTWFYYYD</sequence>
<gene>
    <name evidence="2" type="ORF">SAMN02745725_00512</name>
</gene>
<dbReference type="AlphaFoldDB" id="A0A1M6BL46"/>